<gene>
    <name evidence="2" type="ORF">JK358_33415</name>
</gene>
<evidence type="ECO:0000313" key="3">
    <source>
        <dbReference type="Proteomes" id="UP000602198"/>
    </source>
</evidence>
<proteinExistence type="inferred from homology"/>
<dbReference type="RefSeq" id="WP_201955460.1">
    <property type="nucleotide sequence ID" value="NZ_JAERRJ010000015.1"/>
</dbReference>
<evidence type="ECO:0000313" key="2">
    <source>
        <dbReference type="EMBL" id="MBL1079316.1"/>
    </source>
</evidence>
<comment type="caution">
    <text evidence="2">The sequence shown here is derived from an EMBL/GenBank/DDBJ whole genome shotgun (WGS) entry which is preliminary data.</text>
</comment>
<protein>
    <recommendedName>
        <fullName evidence="1">ESAT-6-like protein</fullName>
    </recommendedName>
</protein>
<dbReference type="InterPro" id="IPR010310">
    <property type="entry name" value="T7SS_ESAT-6-like"/>
</dbReference>
<dbReference type="Pfam" id="PF06013">
    <property type="entry name" value="WXG100"/>
    <property type="match status" value="1"/>
</dbReference>
<evidence type="ECO:0000256" key="1">
    <source>
        <dbReference type="RuleBase" id="RU362001"/>
    </source>
</evidence>
<dbReference type="EMBL" id="JAERRJ010000015">
    <property type="protein sequence ID" value="MBL1079316.1"/>
    <property type="molecule type" value="Genomic_DNA"/>
</dbReference>
<dbReference type="InterPro" id="IPR036689">
    <property type="entry name" value="ESAT-6-like_sf"/>
</dbReference>
<name>A0ABS1MFI5_9NOCA</name>
<dbReference type="Proteomes" id="UP000602198">
    <property type="component" value="Unassembled WGS sequence"/>
</dbReference>
<comment type="similarity">
    <text evidence="1">Belongs to the WXG100 family.</text>
</comment>
<sequence length="104" mass="11022">MAQGDGTFDVVPSEVTDAGRYVQLTAAELVDAVRTLDTEVNNLLEGWTGVSATAYRAGWDEARQGAQTVLDSLKTLAELLGVTADAHTQLDAAWTTNISSLDLP</sequence>
<dbReference type="Gene3D" id="1.10.287.1060">
    <property type="entry name" value="ESAT-6-like"/>
    <property type="match status" value="1"/>
</dbReference>
<reference evidence="2 3" key="1">
    <citation type="submission" date="2021-01" db="EMBL/GenBank/DDBJ databases">
        <title>WGS of actinomycetes isolated from Thailand.</title>
        <authorList>
            <person name="Thawai C."/>
        </authorList>
    </citation>
    <scope>NUCLEOTIDE SEQUENCE [LARGE SCALE GENOMIC DNA]</scope>
    <source>
        <strain evidence="2 3">LPG 2</strain>
    </source>
</reference>
<accession>A0ABS1MFI5</accession>
<keyword evidence="3" id="KW-1185">Reference proteome</keyword>
<dbReference type="NCBIfam" id="TIGR03930">
    <property type="entry name" value="WXG100_ESAT6"/>
    <property type="match status" value="1"/>
</dbReference>
<dbReference type="SUPFAM" id="SSF140453">
    <property type="entry name" value="EsxAB dimer-like"/>
    <property type="match status" value="1"/>
</dbReference>
<organism evidence="2 3">
    <name type="scientific">Nocardia acididurans</name>
    <dbReference type="NCBI Taxonomy" id="2802282"/>
    <lineage>
        <taxon>Bacteria</taxon>
        <taxon>Bacillati</taxon>
        <taxon>Actinomycetota</taxon>
        <taxon>Actinomycetes</taxon>
        <taxon>Mycobacteriales</taxon>
        <taxon>Nocardiaceae</taxon>
        <taxon>Nocardia</taxon>
    </lineage>
</organism>